<evidence type="ECO:0000313" key="3">
    <source>
        <dbReference type="EMBL" id="MUI11377.1"/>
    </source>
</evidence>
<dbReference type="InterPro" id="IPR051122">
    <property type="entry name" value="SDR_DHRS6-like"/>
</dbReference>
<evidence type="ECO:0000256" key="1">
    <source>
        <dbReference type="ARBA" id="ARBA00006484"/>
    </source>
</evidence>
<sequence length="284" mass="29141">MSMPGHSSSGADASRPSANTWTARMSSNCSGCDMAYDFSGYNIFISGAGRGLGRASAIYLAGLGATVAVSDLDETSVNETVAAILATDGKACGYVADLGVRAGFLGAAAEFAAACGPLHAMINNASILRYEPIEEVSEETVDLMVGGGLKTVLWGTQAMLAHMDASRGGSIINYASPVSFRGYPRTAVYSAVKGAVLALTRVMAAELGPRGVRVNALCPGSVPTPGAVAYVDRAEYERRAGTIPLRRLGRDEDITHAIAFLLGPDASFINGAVLNIDGGIVAAG</sequence>
<name>A0A6I3X5A6_9BURK</name>
<comment type="caution">
    <text evidence="3">The sequence shown here is derived from an EMBL/GenBank/DDBJ whole genome shotgun (WGS) entry which is preliminary data.</text>
</comment>
<dbReference type="PANTHER" id="PTHR43477:SF1">
    <property type="entry name" value="DIHYDROANTICAPSIN 7-DEHYDROGENASE"/>
    <property type="match status" value="1"/>
</dbReference>
<dbReference type="EMBL" id="WNWM01000002">
    <property type="protein sequence ID" value="MUI11377.1"/>
    <property type="molecule type" value="Genomic_DNA"/>
</dbReference>
<dbReference type="CDD" id="cd05233">
    <property type="entry name" value="SDR_c"/>
    <property type="match status" value="1"/>
</dbReference>
<dbReference type="PRINTS" id="PR00080">
    <property type="entry name" value="SDRFAMILY"/>
</dbReference>
<dbReference type="Gene3D" id="3.40.50.720">
    <property type="entry name" value="NAD(P)-binding Rossmann-like Domain"/>
    <property type="match status" value="1"/>
</dbReference>
<protein>
    <submittedName>
        <fullName evidence="3">SDR family oxidoreductase</fullName>
    </submittedName>
</protein>
<dbReference type="PANTHER" id="PTHR43477">
    <property type="entry name" value="DIHYDROANTICAPSIN 7-DEHYDROGENASE"/>
    <property type="match status" value="1"/>
</dbReference>
<gene>
    <name evidence="3" type="ORF">GJV26_02570</name>
</gene>
<dbReference type="Proteomes" id="UP000431684">
    <property type="component" value="Unassembled WGS sequence"/>
</dbReference>
<comment type="similarity">
    <text evidence="1">Belongs to the short-chain dehydrogenases/reductases (SDR) family.</text>
</comment>
<keyword evidence="2" id="KW-0560">Oxidoreductase</keyword>
<dbReference type="PRINTS" id="PR00081">
    <property type="entry name" value="GDHRDH"/>
</dbReference>
<accession>A0A6I3X5A6</accession>
<dbReference type="FunFam" id="3.40.50.720:FF:000084">
    <property type="entry name" value="Short-chain dehydrogenase reductase"/>
    <property type="match status" value="1"/>
</dbReference>
<evidence type="ECO:0000313" key="4">
    <source>
        <dbReference type="Proteomes" id="UP000431684"/>
    </source>
</evidence>
<dbReference type="SUPFAM" id="SSF51735">
    <property type="entry name" value="NAD(P)-binding Rossmann-fold domains"/>
    <property type="match status" value="1"/>
</dbReference>
<evidence type="ECO:0000256" key="2">
    <source>
        <dbReference type="ARBA" id="ARBA00023002"/>
    </source>
</evidence>
<reference evidence="3 4" key="1">
    <citation type="submission" date="2019-11" db="EMBL/GenBank/DDBJ databases">
        <title>Draft Genome Sequences of Six Type Strains of the Genus Massilia.</title>
        <authorList>
            <person name="Miess H."/>
            <person name="Frediansyah A."/>
            <person name="Goeker M."/>
            <person name="Gross H."/>
        </authorList>
    </citation>
    <scope>NUCLEOTIDE SEQUENCE [LARGE SCALE GENOMIC DNA]</scope>
    <source>
        <strain evidence="3 4">DSM 17513</strain>
    </source>
</reference>
<dbReference type="OrthoDB" id="9178657at2"/>
<dbReference type="InterPro" id="IPR036291">
    <property type="entry name" value="NAD(P)-bd_dom_sf"/>
</dbReference>
<dbReference type="GO" id="GO:0016491">
    <property type="term" value="F:oxidoreductase activity"/>
    <property type="evidence" value="ECO:0007669"/>
    <property type="project" value="UniProtKB-KW"/>
</dbReference>
<proteinExistence type="inferred from homology"/>
<dbReference type="Pfam" id="PF13561">
    <property type="entry name" value="adh_short_C2"/>
    <property type="match status" value="1"/>
</dbReference>
<dbReference type="InterPro" id="IPR002347">
    <property type="entry name" value="SDR_fam"/>
</dbReference>
<dbReference type="AlphaFoldDB" id="A0A6I3X5A6"/>
<keyword evidence="4" id="KW-1185">Reference proteome</keyword>
<organism evidence="3 4">
    <name type="scientific">Pseudoduganella dura</name>
    <dbReference type="NCBI Taxonomy" id="321982"/>
    <lineage>
        <taxon>Bacteria</taxon>
        <taxon>Pseudomonadati</taxon>
        <taxon>Pseudomonadota</taxon>
        <taxon>Betaproteobacteria</taxon>
        <taxon>Burkholderiales</taxon>
        <taxon>Oxalobacteraceae</taxon>
        <taxon>Telluria group</taxon>
        <taxon>Pseudoduganella</taxon>
    </lineage>
</organism>